<dbReference type="GO" id="GO:0005886">
    <property type="term" value="C:plasma membrane"/>
    <property type="evidence" value="ECO:0007669"/>
    <property type="project" value="TreeGrafter"/>
</dbReference>
<dbReference type="InterPro" id="IPR014756">
    <property type="entry name" value="Ig_E-set"/>
</dbReference>
<evidence type="ECO:0000256" key="5">
    <source>
        <dbReference type="SAM" id="Phobius"/>
    </source>
</evidence>
<dbReference type="PANTHER" id="PTHR34820">
    <property type="entry name" value="INNER MEMBRANE PROTEIN YEBZ"/>
    <property type="match status" value="1"/>
</dbReference>
<evidence type="ECO:0000313" key="8">
    <source>
        <dbReference type="EMBL" id="OLF18330.1"/>
    </source>
</evidence>
<dbReference type="OrthoDB" id="5242236at2"/>
<dbReference type="InterPro" id="IPR007348">
    <property type="entry name" value="CopC_dom"/>
</dbReference>
<dbReference type="InterPro" id="IPR014755">
    <property type="entry name" value="Cu-Rt/internalin_Ig-like"/>
</dbReference>
<proteinExistence type="predicted"/>
<evidence type="ECO:0000259" key="7">
    <source>
        <dbReference type="Pfam" id="PF04234"/>
    </source>
</evidence>
<keyword evidence="5" id="KW-1133">Transmembrane helix</keyword>
<dbReference type="RefSeq" id="WP_075124764.1">
    <property type="nucleotide sequence ID" value="NZ_MSIE01000008.1"/>
</dbReference>
<dbReference type="GO" id="GO:0046688">
    <property type="term" value="P:response to copper ion"/>
    <property type="evidence" value="ECO:0007669"/>
    <property type="project" value="InterPro"/>
</dbReference>
<sequence>MRRFVSVVVVACLALVGHATPAFAHNSLIGSNPANESTVQESPSTIELTFDQPVQTGEGLNTIAVTGPEGTNWTVGPAAVASNVVSAPLSDLGPTGTYRIGYRILSADGHPVSGEVTFTLAKAGDGTPAASTASDGEATAETDEGGLPIWVWILGAVVLLGAGLTVALRIGGQGR</sequence>
<dbReference type="STRING" id="1912961.BU204_07250"/>
<dbReference type="AlphaFoldDB" id="A0A1Q8CVE6"/>
<evidence type="ECO:0000256" key="6">
    <source>
        <dbReference type="SAM" id="SignalP"/>
    </source>
</evidence>
<evidence type="ECO:0000313" key="9">
    <source>
        <dbReference type="Proteomes" id="UP000185596"/>
    </source>
</evidence>
<comment type="subcellular location">
    <subcellularLocation>
        <location evidence="1">Cell envelope</location>
    </subcellularLocation>
</comment>
<comment type="caution">
    <text evidence="8">The sequence shown here is derived from an EMBL/GenBank/DDBJ whole genome shotgun (WGS) entry which is preliminary data.</text>
</comment>
<dbReference type="SUPFAM" id="SSF81296">
    <property type="entry name" value="E set domains"/>
    <property type="match status" value="1"/>
</dbReference>
<evidence type="ECO:0000256" key="1">
    <source>
        <dbReference type="ARBA" id="ARBA00004196"/>
    </source>
</evidence>
<dbReference type="GO" id="GO:0042597">
    <property type="term" value="C:periplasmic space"/>
    <property type="evidence" value="ECO:0007669"/>
    <property type="project" value="InterPro"/>
</dbReference>
<dbReference type="InterPro" id="IPR032694">
    <property type="entry name" value="CopC/D"/>
</dbReference>
<gene>
    <name evidence="8" type="ORF">BU204_07250</name>
</gene>
<evidence type="ECO:0000256" key="2">
    <source>
        <dbReference type="ARBA" id="ARBA00022723"/>
    </source>
</evidence>
<dbReference type="GO" id="GO:0006825">
    <property type="term" value="P:copper ion transport"/>
    <property type="evidence" value="ECO:0007669"/>
    <property type="project" value="InterPro"/>
</dbReference>
<feature type="chain" id="PRO_5012570508" evidence="6">
    <location>
        <begin position="25"/>
        <end position="175"/>
    </location>
</feature>
<organism evidence="8 9">
    <name type="scientific">Actinophytocola xanthii</name>
    <dbReference type="NCBI Taxonomy" id="1912961"/>
    <lineage>
        <taxon>Bacteria</taxon>
        <taxon>Bacillati</taxon>
        <taxon>Actinomycetota</taxon>
        <taxon>Actinomycetes</taxon>
        <taxon>Pseudonocardiales</taxon>
        <taxon>Pseudonocardiaceae</taxon>
    </lineage>
</organism>
<keyword evidence="5" id="KW-0472">Membrane</keyword>
<feature type="signal peptide" evidence="6">
    <location>
        <begin position="1"/>
        <end position="24"/>
    </location>
</feature>
<feature type="transmembrane region" description="Helical" evidence="5">
    <location>
        <begin position="149"/>
        <end position="170"/>
    </location>
</feature>
<dbReference type="Pfam" id="PF04234">
    <property type="entry name" value="CopC"/>
    <property type="match status" value="1"/>
</dbReference>
<dbReference type="EMBL" id="MSIE01000008">
    <property type="protein sequence ID" value="OLF18330.1"/>
    <property type="molecule type" value="Genomic_DNA"/>
</dbReference>
<dbReference type="Gene3D" id="2.60.40.1220">
    <property type="match status" value="1"/>
</dbReference>
<keyword evidence="4" id="KW-0186">Copper</keyword>
<dbReference type="GO" id="GO:0005507">
    <property type="term" value="F:copper ion binding"/>
    <property type="evidence" value="ECO:0007669"/>
    <property type="project" value="InterPro"/>
</dbReference>
<evidence type="ECO:0000256" key="4">
    <source>
        <dbReference type="ARBA" id="ARBA00023008"/>
    </source>
</evidence>
<keyword evidence="5" id="KW-0812">Transmembrane</keyword>
<keyword evidence="9" id="KW-1185">Reference proteome</keyword>
<accession>A0A1Q8CVE6</accession>
<keyword evidence="2" id="KW-0479">Metal-binding</keyword>
<reference evidence="8 9" key="1">
    <citation type="submission" date="2016-12" db="EMBL/GenBank/DDBJ databases">
        <title>The draft genome sequence of Actinophytocola sp. 11-183.</title>
        <authorList>
            <person name="Wang W."/>
            <person name="Yuan L."/>
        </authorList>
    </citation>
    <scope>NUCLEOTIDE SEQUENCE [LARGE SCALE GENOMIC DNA]</scope>
    <source>
        <strain evidence="8 9">11-183</strain>
    </source>
</reference>
<dbReference type="PANTHER" id="PTHR34820:SF4">
    <property type="entry name" value="INNER MEMBRANE PROTEIN YEBZ"/>
    <property type="match status" value="1"/>
</dbReference>
<dbReference type="Proteomes" id="UP000185596">
    <property type="component" value="Unassembled WGS sequence"/>
</dbReference>
<feature type="domain" description="CopC" evidence="7">
    <location>
        <begin position="25"/>
        <end position="120"/>
    </location>
</feature>
<keyword evidence="3 6" id="KW-0732">Signal</keyword>
<protein>
    <submittedName>
        <fullName evidence="8">Copper resistance protein CopC</fullName>
    </submittedName>
</protein>
<name>A0A1Q8CVE6_9PSEU</name>
<evidence type="ECO:0000256" key="3">
    <source>
        <dbReference type="ARBA" id="ARBA00022729"/>
    </source>
</evidence>
<dbReference type="GO" id="GO:0030313">
    <property type="term" value="C:cell envelope"/>
    <property type="evidence" value="ECO:0007669"/>
    <property type="project" value="UniProtKB-SubCell"/>
</dbReference>